<name>A0A8H7LSA8_9AGAM</name>
<dbReference type="Proteomes" id="UP000602905">
    <property type="component" value="Unassembled WGS sequence"/>
</dbReference>
<reference evidence="4" key="1">
    <citation type="submission" date="2020-09" db="EMBL/GenBank/DDBJ databases">
        <title>Comparative genome analyses of four rice-infecting Rhizoctonia solani isolates reveal extensive enrichment of homogalacturonan modification genes.</title>
        <authorList>
            <person name="Lee D.-Y."/>
            <person name="Jeon J."/>
            <person name="Kim K.-T."/>
            <person name="Cheong K."/>
            <person name="Song H."/>
            <person name="Choi G."/>
            <person name="Ko J."/>
            <person name="Opiyo S.O."/>
            <person name="Zuo S."/>
            <person name="Madhav S."/>
            <person name="Lee Y.-H."/>
            <person name="Wang G.-L."/>
        </authorList>
    </citation>
    <scope>NUCLEOTIDE SEQUENCE</scope>
    <source>
        <strain evidence="4">AG1-IA WGL</strain>
    </source>
</reference>
<feature type="domain" description="SWIM-type" evidence="3">
    <location>
        <begin position="332"/>
        <end position="367"/>
    </location>
</feature>
<dbReference type="Pfam" id="PF04434">
    <property type="entry name" value="SWIM"/>
    <property type="match status" value="1"/>
</dbReference>
<evidence type="ECO:0000256" key="2">
    <source>
        <dbReference type="SAM" id="MobiDB-lite"/>
    </source>
</evidence>
<evidence type="ECO:0000259" key="3">
    <source>
        <dbReference type="PROSITE" id="PS50966"/>
    </source>
</evidence>
<keyword evidence="1" id="KW-0862">Zinc</keyword>
<evidence type="ECO:0000313" key="5">
    <source>
        <dbReference type="Proteomes" id="UP000602905"/>
    </source>
</evidence>
<protein>
    <recommendedName>
        <fullName evidence="3">SWIM-type domain-containing protein</fullName>
    </recommendedName>
</protein>
<dbReference type="AlphaFoldDB" id="A0A8H7LSA8"/>
<keyword evidence="1" id="KW-0863">Zinc-finger</keyword>
<evidence type="ECO:0000313" key="4">
    <source>
        <dbReference type="EMBL" id="KAF8707390.1"/>
    </source>
</evidence>
<dbReference type="GO" id="GO:0008270">
    <property type="term" value="F:zinc ion binding"/>
    <property type="evidence" value="ECO:0007669"/>
    <property type="project" value="UniProtKB-KW"/>
</dbReference>
<dbReference type="EMBL" id="JACYCD010000049">
    <property type="protein sequence ID" value="KAF8707390.1"/>
    <property type="molecule type" value="Genomic_DNA"/>
</dbReference>
<comment type="caution">
    <text evidence="4">The sequence shown here is derived from an EMBL/GenBank/DDBJ whole genome shotgun (WGS) entry which is preliminary data.</text>
</comment>
<keyword evidence="1" id="KW-0479">Metal-binding</keyword>
<sequence>MGVDKHKHGVPLAFLLFSAPAGNKSTSSGYDTSILVKLLLHWKEAMSLYRQHRFKPAVAITDTDFKERGALLNVFPNIRLLICRFHLRQAWTNHQRKLRYQNIPGGSIIQDWLLTLENQLVHSTDYTMAWDTVRQEISMLKQLAAKPLCAAAARKGLDHVQYLSLYWMTHALWQGWSEFGRLTAAAVTGVPIEAVIPTTNHLESFNGVLKHKHLKRWSRGGRRVRVDTLVTVLATKIAPSIFQQRRLEEEERIMLRKAFEGAPGASQLLDNTQQKPIEAPVAFLEPDARRDSDAARILKLNRLGAPTVQPTGIQLACWSLNTANASGTAVAYAIWLGYDSTASCSCADFRQRGGACKHIRAAIVQVRALREWALSNRLHEPIVYTPSIKLPADKASALRLRVHATRYVLSGRPGAVNTSENKQGPGAVAWAAHYVNEALQGGLLGDLAGVDEEGIVDSEDEEILDVESEVDEESDNDEINEPIGAGTSVRGLADQVIARTTYALKKILKPIPEVHAALDHIHHRDLEISMHRDEYEKCANELELLTPRLRGVLRRAGPSAPSTQLQGAQVQSLSQHNTATTPIPASPEKRQYRKNSRSFH</sequence>
<dbReference type="PROSITE" id="PS50966">
    <property type="entry name" value="ZF_SWIM"/>
    <property type="match status" value="1"/>
</dbReference>
<accession>A0A8H7LSA8</accession>
<dbReference type="OrthoDB" id="2422225at2759"/>
<evidence type="ECO:0000256" key="1">
    <source>
        <dbReference type="PROSITE-ProRule" id="PRU00325"/>
    </source>
</evidence>
<proteinExistence type="predicted"/>
<feature type="region of interest" description="Disordered" evidence="2">
    <location>
        <begin position="569"/>
        <end position="600"/>
    </location>
</feature>
<feature type="compositionally biased region" description="Basic residues" evidence="2">
    <location>
        <begin position="591"/>
        <end position="600"/>
    </location>
</feature>
<feature type="compositionally biased region" description="Polar residues" evidence="2">
    <location>
        <begin position="569"/>
        <end position="583"/>
    </location>
</feature>
<gene>
    <name evidence="4" type="ORF">RHS03_04322</name>
</gene>
<organism evidence="4 5">
    <name type="scientific">Rhizoctonia solani</name>
    <dbReference type="NCBI Taxonomy" id="456999"/>
    <lineage>
        <taxon>Eukaryota</taxon>
        <taxon>Fungi</taxon>
        <taxon>Dikarya</taxon>
        <taxon>Basidiomycota</taxon>
        <taxon>Agaricomycotina</taxon>
        <taxon>Agaricomycetes</taxon>
        <taxon>Cantharellales</taxon>
        <taxon>Ceratobasidiaceae</taxon>
        <taxon>Rhizoctonia</taxon>
    </lineage>
</organism>
<dbReference type="InterPro" id="IPR007527">
    <property type="entry name" value="Znf_SWIM"/>
</dbReference>
<feature type="non-terminal residue" evidence="4">
    <location>
        <position position="1"/>
    </location>
</feature>